<name>A0A1B6CJV7_9HEMI</name>
<reference evidence="3" key="1">
    <citation type="submission" date="2015-12" db="EMBL/GenBank/DDBJ databases">
        <title>De novo transcriptome assembly of four potential Pierce s Disease insect vectors from Arizona vineyards.</title>
        <authorList>
            <person name="Tassone E.E."/>
        </authorList>
    </citation>
    <scope>NUCLEOTIDE SEQUENCE</scope>
</reference>
<evidence type="ECO:0000256" key="1">
    <source>
        <dbReference type="SAM" id="MobiDB-lite"/>
    </source>
</evidence>
<proteinExistence type="predicted"/>
<feature type="compositionally biased region" description="Basic and acidic residues" evidence="1">
    <location>
        <begin position="12"/>
        <end position="51"/>
    </location>
</feature>
<feature type="non-terminal residue" evidence="3">
    <location>
        <position position="1"/>
    </location>
</feature>
<feature type="region of interest" description="Disordered" evidence="1">
    <location>
        <begin position="1"/>
        <end position="77"/>
    </location>
</feature>
<feature type="compositionally biased region" description="Basic residues" evidence="1">
    <location>
        <begin position="1"/>
        <end position="11"/>
    </location>
</feature>
<sequence>RSRSRDKKVRSRSREKFRSRSRSRDRIRDRGSNKDKKYDRTRSKERQERGRLYHRSKSPRHNNSSDRSLPRKGYNKSLKKLNMLEKLGIELKVPEVQPLEHTTQLPGGLTIPSYYNPAGVNPLKYAQQMQKRKLLWGNSQKQATETSTERPEEKAPETVWKSTSFSNDQDGKVTAKFKRLMGIKTNDDDKSSGLGNSNSTLIKKQEEIFESMEKQYEVARVATHTHRGLGLGFGIHQPK</sequence>
<gene>
    <name evidence="3" type="ORF">g.12555</name>
</gene>
<protein>
    <recommendedName>
        <fullName evidence="2">Small acidic protein-like domain-containing protein</fullName>
    </recommendedName>
</protein>
<dbReference type="AlphaFoldDB" id="A0A1B6CJV7"/>
<dbReference type="EMBL" id="GEDC01023683">
    <property type="protein sequence ID" value="JAS13615.1"/>
    <property type="molecule type" value="Transcribed_RNA"/>
</dbReference>
<feature type="compositionally biased region" description="Basic and acidic residues" evidence="1">
    <location>
        <begin position="147"/>
        <end position="156"/>
    </location>
</feature>
<dbReference type="InterPro" id="IPR028124">
    <property type="entry name" value="SMAP_dom"/>
</dbReference>
<evidence type="ECO:0000259" key="2">
    <source>
        <dbReference type="Pfam" id="PF15477"/>
    </source>
</evidence>
<dbReference type="PANTHER" id="PTHR22426">
    <property type="entry name" value="ARGININE_SERINE-RICH COILED-COIL PROTEIN 2"/>
    <property type="match status" value="1"/>
</dbReference>
<evidence type="ECO:0000313" key="3">
    <source>
        <dbReference type="EMBL" id="JAS13615.1"/>
    </source>
</evidence>
<organism evidence="3">
    <name type="scientific">Clastoptera arizonana</name>
    <name type="common">Arizona spittle bug</name>
    <dbReference type="NCBI Taxonomy" id="38151"/>
    <lineage>
        <taxon>Eukaryota</taxon>
        <taxon>Metazoa</taxon>
        <taxon>Ecdysozoa</taxon>
        <taxon>Arthropoda</taxon>
        <taxon>Hexapoda</taxon>
        <taxon>Insecta</taxon>
        <taxon>Pterygota</taxon>
        <taxon>Neoptera</taxon>
        <taxon>Paraneoptera</taxon>
        <taxon>Hemiptera</taxon>
        <taxon>Auchenorrhyncha</taxon>
        <taxon>Cercopoidea</taxon>
        <taxon>Clastopteridae</taxon>
        <taxon>Clastoptera</taxon>
    </lineage>
</organism>
<dbReference type="PANTHER" id="PTHR22426:SF2">
    <property type="entry name" value="ARGININE_SERINE-RICH COILED-COIL PROTEIN 2"/>
    <property type="match status" value="1"/>
</dbReference>
<accession>A0A1B6CJV7</accession>
<feature type="domain" description="Small acidic protein-like" evidence="2">
    <location>
        <begin position="160"/>
        <end position="232"/>
    </location>
</feature>
<dbReference type="Pfam" id="PF15477">
    <property type="entry name" value="SMAP"/>
    <property type="match status" value="1"/>
</dbReference>
<feature type="region of interest" description="Disordered" evidence="1">
    <location>
        <begin position="138"/>
        <end position="169"/>
    </location>
</feature>